<dbReference type="EMBL" id="BK032600">
    <property type="protein sequence ID" value="DAF50709.1"/>
    <property type="molecule type" value="Genomic_DNA"/>
</dbReference>
<evidence type="ECO:0000313" key="1">
    <source>
        <dbReference type="EMBL" id="DAF50709.1"/>
    </source>
</evidence>
<name>A0A8S5SI81_9CAUD</name>
<sequence>MDYVFYMRYCMARSRLHEGVDMNLRFLNRIIRQRFNALQVVQVPRAELLFIIK</sequence>
<organism evidence="1">
    <name type="scientific">Myoviridae sp. ct04y17</name>
    <dbReference type="NCBI Taxonomy" id="2827652"/>
    <lineage>
        <taxon>Viruses</taxon>
        <taxon>Duplodnaviria</taxon>
        <taxon>Heunggongvirae</taxon>
        <taxon>Uroviricota</taxon>
        <taxon>Caudoviricetes</taxon>
    </lineage>
</organism>
<accession>A0A8S5SI81</accession>
<reference evidence="1" key="1">
    <citation type="journal article" date="2021" name="Proc. Natl. Acad. Sci. U.S.A.">
        <title>A Catalog of Tens of Thousands of Viruses from Human Metagenomes Reveals Hidden Associations with Chronic Diseases.</title>
        <authorList>
            <person name="Tisza M.J."/>
            <person name="Buck C.B."/>
        </authorList>
    </citation>
    <scope>NUCLEOTIDE SEQUENCE</scope>
    <source>
        <strain evidence="1">Ct04y17</strain>
    </source>
</reference>
<protein>
    <submittedName>
        <fullName evidence="1">Uncharacterized protein</fullName>
    </submittedName>
</protein>
<proteinExistence type="predicted"/>